<dbReference type="InterPro" id="IPR036682">
    <property type="entry name" value="OS_D_A10/PebIII_sf"/>
</dbReference>
<proteinExistence type="predicted"/>
<reference evidence="2 3" key="1">
    <citation type="journal article" date="2021" name="BMC Biol.">
        <title>Horizontally acquired antibacterial genes associated with adaptive radiation of ladybird beetles.</title>
        <authorList>
            <person name="Li H.S."/>
            <person name="Tang X.F."/>
            <person name="Huang Y.H."/>
            <person name="Xu Z.Y."/>
            <person name="Chen M.L."/>
            <person name="Du X.Y."/>
            <person name="Qiu B.Y."/>
            <person name="Chen P.T."/>
            <person name="Zhang W."/>
            <person name="Slipinski A."/>
            <person name="Escalona H.E."/>
            <person name="Waterhouse R.M."/>
            <person name="Zwick A."/>
            <person name="Pang H."/>
        </authorList>
    </citation>
    <scope>NUCLEOTIDE SEQUENCE [LARGE SCALE GENOMIC DNA]</scope>
    <source>
        <strain evidence="2">SYSU2018</strain>
    </source>
</reference>
<dbReference type="Pfam" id="PF03392">
    <property type="entry name" value="OS-D"/>
    <property type="match status" value="1"/>
</dbReference>
<organism evidence="2 3">
    <name type="scientific">Cryptolaemus montrouzieri</name>
    <dbReference type="NCBI Taxonomy" id="559131"/>
    <lineage>
        <taxon>Eukaryota</taxon>
        <taxon>Metazoa</taxon>
        <taxon>Ecdysozoa</taxon>
        <taxon>Arthropoda</taxon>
        <taxon>Hexapoda</taxon>
        <taxon>Insecta</taxon>
        <taxon>Pterygota</taxon>
        <taxon>Neoptera</taxon>
        <taxon>Endopterygota</taxon>
        <taxon>Coleoptera</taxon>
        <taxon>Polyphaga</taxon>
        <taxon>Cucujiformia</taxon>
        <taxon>Coccinelloidea</taxon>
        <taxon>Coccinellidae</taxon>
        <taxon>Scymninae</taxon>
        <taxon>Scymnini</taxon>
        <taxon>Cryptolaemus</taxon>
    </lineage>
</organism>
<gene>
    <name evidence="2" type="ORF">HHI36_003582</name>
</gene>
<keyword evidence="1" id="KW-1133">Transmembrane helix</keyword>
<dbReference type="PANTHER" id="PTHR11257">
    <property type="entry name" value="CHEMOSENSORY PROTEIN-RELATED"/>
    <property type="match status" value="1"/>
</dbReference>
<evidence type="ECO:0000313" key="2">
    <source>
        <dbReference type="EMBL" id="KAL3289145.1"/>
    </source>
</evidence>
<protein>
    <submittedName>
        <fullName evidence="2">Uncharacterized protein</fullName>
    </submittedName>
</protein>
<dbReference type="InterPro" id="IPR005055">
    <property type="entry name" value="A10/PebIII"/>
</dbReference>
<dbReference type="Proteomes" id="UP001516400">
    <property type="component" value="Unassembled WGS sequence"/>
</dbReference>
<dbReference type="AlphaFoldDB" id="A0ABD2PFA7"/>
<sequence>MIWKLWNSSKYYNVPVYTYLEIDNIEKSLIKISINSNSTVRVINEVTAGKMLRITVIIVLVAVVFVHCKPADKYTTKYDNVDLDEILKSDRLINSYFNCLISNDGKRCTPDGAELRRDLPDALKNGCAKCSEKQKSGSRRIINHIIKHKKNLWDQIEKKYDPQGVYIKKYQAELSKSS</sequence>
<evidence type="ECO:0000256" key="1">
    <source>
        <dbReference type="SAM" id="Phobius"/>
    </source>
</evidence>
<dbReference type="Gene3D" id="1.10.2080.10">
    <property type="entry name" value="Insect odorant-binding protein A10/Ejaculatory bulb-specific protein 3"/>
    <property type="match status" value="1"/>
</dbReference>
<dbReference type="SUPFAM" id="SSF100910">
    <property type="entry name" value="Chemosensory protein Csp2"/>
    <property type="match status" value="1"/>
</dbReference>
<dbReference type="EMBL" id="JABFTP020000185">
    <property type="protein sequence ID" value="KAL3289145.1"/>
    <property type="molecule type" value="Genomic_DNA"/>
</dbReference>
<keyword evidence="3" id="KW-1185">Reference proteome</keyword>
<evidence type="ECO:0000313" key="3">
    <source>
        <dbReference type="Proteomes" id="UP001516400"/>
    </source>
</evidence>
<feature type="transmembrane region" description="Helical" evidence="1">
    <location>
        <begin position="51"/>
        <end position="68"/>
    </location>
</feature>
<name>A0ABD2PFA7_9CUCU</name>
<accession>A0ABD2PFA7</accession>
<keyword evidence="1" id="KW-0472">Membrane</keyword>
<keyword evidence="1" id="KW-0812">Transmembrane</keyword>
<dbReference type="PANTHER" id="PTHR11257:SF12">
    <property type="entry name" value="EJACULATORY BULB-SPECIFIC PROTEIN 3-RELATED"/>
    <property type="match status" value="1"/>
</dbReference>
<comment type="caution">
    <text evidence="2">The sequence shown here is derived from an EMBL/GenBank/DDBJ whole genome shotgun (WGS) entry which is preliminary data.</text>
</comment>